<proteinExistence type="predicted"/>
<name>A0ABD5WCV3_9EURY</name>
<evidence type="ECO:0000259" key="1">
    <source>
        <dbReference type="Pfam" id="PF23374"/>
    </source>
</evidence>
<dbReference type="InterPro" id="IPR055520">
    <property type="entry name" value="DUF7094"/>
</dbReference>
<gene>
    <name evidence="4" type="ORF">ACFQL9_05805</name>
</gene>
<feature type="domain" description="Fibronectin-III type-like" evidence="1">
    <location>
        <begin position="331"/>
        <end position="403"/>
    </location>
</feature>
<dbReference type="Pfam" id="PF23375">
    <property type="entry name" value="DUF7094"/>
    <property type="match status" value="1"/>
</dbReference>
<dbReference type="GeneID" id="81124029"/>
<evidence type="ECO:0000313" key="4">
    <source>
        <dbReference type="EMBL" id="MFC7069151.1"/>
    </source>
</evidence>
<dbReference type="InterPro" id="IPR056397">
    <property type="entry name" value="Fn3_arc"/>
</dbReference>
<dbReference type="EMBL" id="JBHTAH010000004">
    <property type="protein sequence ID" value="MFC7069151.1"/>
    <property type="molecule type" value="Genomic_DNA"/>
</dbReference>
<dbReference type="InterPro" id="IPR055522">
    <property type="entry name" value="DUF7096"/>
</dbReference>
<evidence type="ECO:0000259" key="3">
    <source>
        <dbReference type="Pfam" id="PF23379"/>
    </source>
</evidence>
<organism evidence="4 5">
    <name type="scientific">Halobaculum lipolyticum</name>
    <dbReference type="NCBI Taxonomy" id="3032001"/>
    <lineage>
        <taxon>Archaea</taxon>
        <taxon>Methanobacteriati</taxon>
        <taxon>Methanobacteriota</taxon>
        <taxon>Stenosarchaea group</taxon>
        <taxon>Halobacteria</taxon>
        <taxon>Halobacteriales</taxon>
        <taxon>Haloferacaceae</taxon>
        <taxon>Halobaculum</taxon>
    </lineage>
</organism>
<comment type="caution">
    <text evidence="4">The sequence shown here is derived from an EMBL/GenBank/DDBJ whole genome shotgun (WGS) entry which is preliminary data.</text>
</comment>
<evidence type="ECO:0000259" key="2">
    <source>
        <dbReference type="Pfam" id="PF23375"/>
    </source>
</evidence>
<feature type="domain" description="DUF7094" evidence="2">
    <location>
        <begin position="220"/>
        <end position="321"/>
    </location>
</feature>
<keyword evidence="5" id="KW-1185">Reference proteome</keyword>
<dbReference type="AlphaFoldDB" id="A0ABD5WCV3"/>
<dbReference type="Pfam" id="PF23379">
    <property type="entry name" value="DUF7096"/>
    <property type="match status" value="1"/>
</dbReference>
<evidence type="ECO:0000313" key="5">
    <source>
        <dbReference type="Proteomes" id="UP001596461"/>
    </source>
</evidence>
<feature type="domain" description="DUF7096" evidence="3">
    <location>
        <begin position="2"/>
        <end position="214"/>
    </location>
</feature>
<evidence type="ECO:0008006" key="6">
    <source>
        <dbReference type="Google" id="ProtNLM"/>
    </source>
</evidence>
<dbReference type="Proteomes" id="UP001596461">
    <property type="component" value="Unassembled WGS sequence"/>
</dbReference>
<sequence length="437" mass="45547">MRTIPVILAALLVFASVGVGAPGAAIGAQPQQGGGDTDGPAGAVVATSDHNATEGIRVLSLNESGDVAADIDVVTIEAGTATEFAASGSATRIETMALRERIEAANTTDERQRRILDGLNEVEKDAITLHSRQQTAIEAYTSGTTTARELLVELARIRASAAVLSDRVRVLNDLAEDTDDFGIDETRVFALVYDLRTFDGPVRSRTAAALSGDQSASTRVYVAATGDGVSLATVADGRYIRETYRGDLRDRENTGIDQETAENVTRRSYPELWNATAGSGGGVGSGGVFILDLEYPNGTLTAFVGGGSERVFMEHQRIDLAGVDTGEQTTRTLDLTLRVNRTFPGGPLRVAVTDPATGEPVNAVVKVGRDGGESTDVGRTGDDGVLWTVSPRGEFVVTVVEVGSTDVSTVPVTPSEPTTVAAALEGANGSAQPEPGD</sequence>
<reference evidence="4 5" key="1">
    <citation type="journal article" date="2019" name="Int. J. Syst. Evol. Microbiol.">
        <title>The Global Catalogue of Microorganisms (GCM) 10K type strain sequencing project: providing services to taxonomists for standard genome sequencing and annotation.</title>
        <authorList>
            <consortium name="The Broad Institute Genomics Platform"/>
            <consortium name="The Broad Institute Genome Sequencing Center for Infectious Disease"/>
            <person name="Wu L."/>
            <person name="Ma J."/>
        </authorList>
    </citation>
    <scope>NUCLEOTIDE SEQUENCE [LARGE SCALE GENOMIC DNA]</scope>
    <source>
        <strain evidence="4 5">DT31</strain>
    </source>
</reference>
<dbReference type="Pfam" id="PF23374">
    <property type="entry name" value="Fn3_arc"/>
    <property type="match status" value="1"/>
</dbReference>
<accession>A0ABD5WCV3</accession>
<protein>
    <recommendedName>
        <fullName evidence="6">Carboxypeptidase regulatory-like domain-containing protein</fullName>
    </recommendedName>
</protein>
<dbReference type="RefSeq" id="WP_284032199.1">
    <property type="nucleotide sequence ID" value="NZ_CP126154.1"/>
</dbReference>